<keyword evidence="2" id="KW-1185">Reference proteome</keyword>
<dbReference type="EMBL" id="VCHE01000013">
    <property type="protein sequence ID" value="KAB2578257.1"/>
    <property type="molecule type" value="Genomic_DNA"/>
</dbReference>
<evidence type="ECO:0000313" key="1">
    <source>
        <dbReference type="EMBL" id="KAB2578257.1"/>
    </source>
</evidence>
<sequence>MAPARARARAATTKLDASARRRAQRLEQFKADQRELRHKIELLPILEEALEKEQEAVESWTKCLEDAQDFIREVDVEKAKIKKQICKSLEDFPRHLECPLMRRAVGFQEKIADSRGRVRDMITDTEMKLGASRGRIDTVRLKLQATRRRIQYLRRKIKAAEKSLPPSIRESTE</sequence>
<dbReference type="AlphaFoldDB" id="A0A5N5DKH9"/>
<comment type="caution">
    <text evidence="1">The sequence shown here is derived from an EMBL/GenBank/DDBJ whole genome shotgun (WGS) entry which is preliminary data.</text>
</comment>
<evidence type="ECO:0000313" key="2">
    <source>
        <dbReference type="Proteomes" id="UP000325902"/>
    </source>
</evidence>
<organism evidence="1 2">
    <name type="scientific">Lasiodiplodia theobromae</name>
    <dbReference type="NCBI Taxonomy" id="45133"/>
    <lineage>
        <taxon>Eukaryota</taxon>
        <taxon>Fungi</taxon>
        <taxon>Dikarya</taxon>
        <taxon>Ascomycota</taxon>
        <taxon>Pezizomycotina</taxon>
        <taxon>Dothideomycetes</taxon>
        <taxon>Dothideomycetes incertae sedis</taxon>
        <taxon>Botryosphaeriales</taxon>
        <taxon>Botryosphaeriaceae</taxon>
        <taxon>Lasiodiplodia</taxon>
    </lineage>
</organism>
<accession>A0A5N5DKH9</accession>
<proteinExistence type="predicted"/>
<name>A0A5N5DKH9_9PEZI</name>
<protein>
    <submittedName>
        <fullName evidence="1">Uncharacterized protein</fullName>
    </submittedName>
</protein>
<reference evidence="1 2" key="1">
    <citation type="journal article" date="2019" name="Sci. Rep.">
        <title>A multi-omics analysis of the grapevine pathogen Lasiodiplodia theobromae reveals that temperature affects the expression of virulence- and pathogenicity-related genes.</title>
        <authorList>
            <person name="Felix C."/>
            <person name="Meneses R."/>
            <person name="Goncalves M.F.M."/>
            <person name="Tilleman L."/>
            <person name="Duarte A.S."/>
            <person name="Jorrin-Novo J.V."/>
            <person name="Van de Peer Y."/>
            <person name="Deforce D."/>
            <person name="Van Nieuwerburgh F."/>
            <person name="Esteves A.C."/>
            <person name="Alves A."/>
        </authorList>
    </citation>
    <scope>NUCLEOTIDE SEQUENCE [LARGE SCALE GENOMIC DNA]</scope>
    <source>
        <strain evidence="1 2">LA-SOL3</strain>
    </source>
</reference>
<gene>
    <name evidence="1" type="ORF">DBV05_g3201</name>
</gene>
<dbReference type="Proteomes" id="UP000325902">
    <property type="component" value="Unassembled WGS sequence"/>
</dbReference>
<dbReference type="OrthoDB" id="3912735at2759"/>